<accession>A0A0P0YWR1</accession>
<proteinExistence type="predicted"/>
<dbReference type="EMBL" id="LC066370">
    <property type="protein sequence ID" value="BAT25908.1"/>
    <property type="molecule type" value="Genomic_DNA"/>
</dbReference>
<organism evidence="1">
    <name type="scientific">Aureimonas altamirensis</name>
    <dbReference type="NCBI Taxonomy" id="370622"/>
    <lineage>
        <taxon>Bacteria</taxon>
        <taxon>Pseudomonadati</taxon>
        <taxon>Pseudomonadota</taxon>
        <taxon>Alphaproteobacteria</taxon>
        <taxon>Hyphomicrobiales</taxon>
        <taxon>Aurantimonadaceae</taxon>
        <taxon>Aureimonas</taxon>
    </lineage>
</organism>
<reference evidence="1" key="1">
    <citation type="journal article" date="2015" name="Proc. Natl. Acad. Sci. U.S.A.">
        <title>Bacterial clade with the ribosomal RNA operon on a small plasmid rather than the chromosome.</title>
        <authorList>
            <person name="Anda M."/>
            <person name="Ohtsubo Y."/>
            <person name="Okubo T."/>
            <person name="Sugawara M."/>
            <person name="Nagata Y."/>
            <person name="Tsuda M."/>
            <person name="Minamisawa K."/>
            <person name="Mitsui H."/>
        </authorList>
    </citation>
    <scope>NUCLEOTIDE SEQUENCE</scope>
    <source>
        <strain evidence="1">DSM 21988</strain>
    </source>
</reference>
<protein>
    <submittedName>
        <fullName evidence="1">Uncharacterized protein</fullName>
    </submittedName>
</protein>
<evidence type="ECO:0000313" key="1">
    <source>
        <dbReference type="EMBL" id="BAT25908.1"/>
    </source>
</evidence>
<name>A0A0P0YWR1_9HYPH</name>
<dbReference type="AlphaFoldDB" id="A0A0P0YWR1"/>
<sequence length="270" mass="28289">MAPAIGPGLGVSFCRRAAGPDVDVLALIARMAVPPDAARAKLIAALVRDLKSSGVWQTLDGLYVMAAHDAQAARLNWRGDLLNLTPAASPIFTADRGYQGDGAAAYLAIDNADANAIRFTENGASIGVWLNVCTAEQRNVLGRTDNGALQLMPLSAADTITGRMQTVSGSQQTTIVAGYTGRGMTRMTREVIGQYYLRPHGLARALRTVPAASGNPRRPHRFLAGINTSGTMLFSTARIAVGYFGGALTNVQEVAMDAALQTYLSAVGGA</sequence>
<dbReference type="RefSeq" id="WP_060600439.1">
    <property type="nucleotide sequence ID" value="NZ_BBWQ01000001.1"/>
</dbReference>